<feature type="domain" description="ShKT" evidence="8">
    <location>
        <begin position="658"/>
        <end position="692"/>
    </location>
</feature>
<dbReference type="InterPro" id="IPR001506">
    <property type="entry name" value="Peptidase_M12A"/>
</dbReference>
<feature type="binding site" evidence="5">
    <location>
        <position position="209"/>
    </location>
    <ligand>
        <name>Zn(2+)</name>
        <dbReference type="ChEBI" id="CHEBI:29105"/>
        <note>catalytic</note>
    </ligand>
</feature>
<keyword evidence="5 6" id="KW-0479">Metal-binding</keyword>
<feature type="compositionally biased region" description="Basic residues" evidence="7">
    <location>
        <begin position="1124"/>
        <end position="1149"/>
    </location>
</feature>
<keyword evidence="5 6" id="KW-0482">Metalloprotease</keyword>
<dbReference type="InterPro" id="IPR024079">
    <property type="entry name" value="MetalloPept_cat_dom_sf"/>
</dbReference>
<dbReference type="CDD" id="cd04280">
    <property type="entry name" value="ZnMc_astacin_like"/>
    <property type="match status" value="1"/>
</dbReference>
<dbReference type="GO" id="GO:0008270">
    <property type="term" value="F:zinc ion binding"/>
    <property type="evidence" value="ECO:0007669"/>
    <property type="project" value="UniProtKB-UniRule"/>
</dbReference>
<feature type="domain" description="ShKT" evidence="8">
    <location>
        <begin position="795"/>
        <end position="831"/>
    </location>
</feature>
<feature type="domain" description="ShKT" evidence="8">
    <location>
        <begin position="904"/>
        <end position="940"/>
    </location>
</feature>
<dbReference type="InterPro" id="IPR003582">
    <property type="entry name" value="ShKT_dom"/>
</dbReference>
<sequence length="1202" mass="137204">MDFNNTIKYGLYILITLASIQVSHISSGPIERQEVGAPGHIGRPNPAEPYTDLSIDQIISGVLEKHKSGDGPQKLLDPSFKYLSELDMVLTEEQYEKLYPGKEAPAPPGKLRTKRKAVNDDILYWDNATVTYELNYDDFSRQDQYVLRTAMNDWEFFTCVNFKAKTKKDRDFIRFQNGFGCNSRLGMVGGMQAVNLESPGCRWKGLYLHEIGHAFGLYHEHQLPQRDDYIYIIWENVAEDLKQWFKKYDKSVVDNFGAAYEYSSVMHYGTSAFSKDGTSQTIKAFDESKEAEIGRVYLKGLSFTDIKVVNNMYQCASHCPNKHCGGAGFMNKDCKCVCPVGDSKCKGIEVFDTEAYISKEDKAKCRNVHYNDVECDYWASDGECKNNPIWMGNNCAKSCKICQPAPEDIPKKTIDNDCGNIESDTDCHYWVKEGNCIRFRKWMAKNCRAACNKCNATEEEEEEEEEGCGNIYDDDKCIGWAEEGECDANPDWMIDNCQNACGKCEEEDKKTDGECINIHNDHECNRWADGGECDANPVWMHENCRLACNLCKLKNTSTDGECPNIHNDHECNRWADGGECDANPVWMHENCRLACNLCKLKNTSTDGECHNIHNDHECNRWADGGECDANPVWMHENCRLACNLCKMKNTSTDGECPNIHNDHECNRWADGGECDANPAWMHENCRLACNLCKLKNTSTDGECPNIHNDHECNRWADGGECDANPVWMHENCRLACNLCKLKNKNTNGECINIHNDHECNRWADGGECDANPVWMHENCRLACNLCKLNKTDSTCVNIFDDEDCDDWFNKGQCDKNKDWMHTNCKRSCKQCETDDSSGEAECVNIYEDDAKCERWAKAGECKENEDWMIENCRRACTKCDKEQKDKSDEEEDDNNVDDNGEDGCRDYYPREKCKQWANDDACVNDKDWMETNCKWTCDKCKTVEEKPKKKGEECLDKNDLCSMWATEGQCTFNPDYMKINCQLSCGICKRKGDDKNKKEEVCQDENSLCSDWAAADHCSISPTYMLVYCKKSCGICIEDGVDAGSGNCKDKNALCKAWTKAGHCDINPSYMHIHCAYSCGKCKPVKKNKNDENETTRDLTDDTPRVKVTTTDLGDEPSKDTSRKTRHGKNKSRRTKSSRDGKRRRKNKDKKTSRTKVNDEDKKSKEPCRDFVQSCEEWARHGHCHMNTKYMLQHCKKSCGRC</sequence>
<evidence type="ECO:0000313" key="11">
    <source>
        <dbReference type="Proteomes" id="UP000749559"/>
    </source>
</evidence>
<feature type="domain" description="ShKT" evidence="8">
    <location>
        <begin position="752"/>
        <end position="786"/>
    </location>
</feature>
<keyword evidence="3 5" id="KW-0378">Hydrolase</keyword>
<feature type="compositionally biased region" description="Basic and acidic residues" evidence="7">
    <location>
        <begin position="1088"/>
        <end position="1105"/>
    </location>
</feature>
<evidence type="ECO:0000259" key="8">
    <source>
        <dbReference type="PROSITE" id="PS51670"/>
    </source>
</evidence>
<dbReference type="PROSITE" id="PS51864">
    <property type="entry name" value="ASTACIN"/>
    <property type="match status" value="1"/>
</dbReference>
<feature type="region of interest" description="Disordered" evidence="7">
    <location>
        <begin position="1087"/>
        <end position="1165"/>
    </location>
</feature>
<dbReference type="Gene3D" id="3.40.390.10">
    <property type="entry name" value="Collagenase (Catalytic Domain)"/>
    <property type="match status" value="1"/>
</dbReference>
<keyword evidence="2 5" id="KW-0645">Protease</keyword>
<evidence type="ECO:0000256" key="4">
    <source>
        <dbReference type="PROSITE-ProRule" id="PRU01005"/>
    </source>
</evidence>
<dbReference type="Pfam" id="PF01549">
    <property type="entry name" value="ShK"/>
    <property type="match status" value="16"/>
</dbReference>
<keyword evidence="4" id="KW-1015">Disulfide bond</keyword>
<feature type="binding site" evidence="5">
    <location>
        <position position="219"/>
    </location>
    <ligand>
        <name>Zn(2+)</name>
        <dbReference type="ChEBI" id="CHEBI:29105"/>
        <note>catalytic</note>
    </ligand>
</feature>
<evidence type="ECO:0000256" key="5">
    <source>
        <dbReference type="PROSITE-ProRule" id="PRU01211"/>
    </source>
</evidence>
<feature type="binding site" evidence="5">
    <location>
        <position position="213"/>
    </location>
    <ligand>
        <name>Zn(2+)</name>
        <dbReference type="ChEBI" id="CHEBI:29105"/>
        <note>catalytic</note>
    </ligand>
</feature>
<dbReference type="SMART" id="SM00254">
    <property type="entry name" value="ShKT"/>
    <property type="match status" value="16"/>
</dbReference>
<dbReference type="SUPFAM" id="SSF55486">
    <property type="entry name" value="Metalloproteases ('zincins'), catalytic domain"/>
    <property type="match status" value="1"/>
</dbReference>
<dbReference type="InterPro" id="IPR034035">
    <property type="entry name" value="Astacin-like_dom"/>
</dbReference>
<feature type="compositionally biased region" description="Basic and acidic residues" evidence="7">
    <location>
        <begin position="1150"/>
        <end position="1165"/>
    </location>
</feature>
<feature type="domain" description="ShKT" evidence="8">
    <location>
        <begin position="705"/>
        <end position="739"/>
    </location>
</feature>
<keyword evidence="11" id="KW-1185">Reference proteome</keyword>
<keyword evidence="5 6" id="KW-0862">Zinc</keyword>
<comment type="caution">
    <text evidence="4">Lacks conserved residue(s) required for the propagation of feature annotation.</text>
</comment>
<accession>A0A8S4NPP0</accession>
<evidence type="ECO:0000259" key="9">
    <source>
        <dbReference type="PROSITE" id="PS51864"/>
    </source>
</evidence>
<proteinExistence type="predicted"/>
<feature type="domain" description="ShKT" evidence="8">
    <location>
        <begin position="418"/>
        <end position="454"/>
    </location>
</feature>
<feature type="domain" description="ShKT" evidence="8">
    <location>
        <begin position="1002"/>
        <end position="1036"/>
    </location>
</feature>
<gene>
    <name evidence="10" type="ORF">OFUS_LOCUS9938</name>
</gene>
<reference evidence="10" key="1">
    <citation type="submission" date="2022-03" db="EMBL/GenBank/DDBJ databases">
        <authorList>
            <person name="Martin C."/>
        </authorList>
    </citation>
    <scope>NUCLEOTIDE SEQUENCE</scope>
</reference>
<feature type="disulfide bond" evidence="4">
    <location>
        <begin position="1048"/>
        <end position="1082"/>
    </location>
</feature>
<evidence type="ECO:0000256" key="7">
    <source>
        <dbReference type="SAM" id="MobiDB-lite"/>
    </source>
</evidence>
<dbReference type="EC" id="3.4.24.-" evidence="6"/>
<feature type="domain" description="ShKT" evidence="8">
    <location>
        <begin position="954"/>
        <end position="988"/>
    </location>
</feature>
<dbReference type="Proteomes" id="UP000749559">
    <property type="component" value="Unassembled WGS sequence"/>
</dbReference>
<comment type="caution">
    <text evidence="10">The sequence shown here is derived from an EMBL/GenBank/DDBJ whole genome shotgun (WGS) entry which is preliminary data.</text>
</comment>
<feature type="domain" description="Peptidase M12A" evidence="9">
    <location>
        <begin position="116"/>
        <end position="316"/>
    </location>
</feature>
<dbReference type="EMBL" id="CAIIXF020000005">
    <property type="protein sequence ID" value="CAH1783615.1"/>
    <property type="molecule type" value="Genomic_DNA"/>
</dbReference>
<evidence type="ECO:0000256" key="3">
    <source>
        <dbReference type="ARBA" id="ARBA00022801"/>
    </source>
</evidence>
<dbReference type="PANTHER" id="PTHR10127:SF850">
    <property type="entry name" value="METALLOENDOPEPTIDASE"/>
    <property type="match status" value="1"/>
</dbReference>
<evidence type="ECO:0000256" key="6">
    <source>
        <dbReference type="RuleBase" id="RU361183"/>
    </source>
</evidence>
<feature type="disulfide bond" evidence="4">
    <location>
        <begin position="1168"/>
        <end position="1202"/>
    </location>
</feature>
<dbReference type="GO" id="GO:0006508">
    <property type="term" value="P:proteolysis"/>
    <property type="evidence" value="ECO:0007669"/>
    <property type="project" value="UniProtKB-KW"/>
</dbReference>
<dbReference type="AlphaFoldDB" id="A0A8S4NPP0"/>
<organism evidence="10 11">
    <name type="scientific">Owenia fusiformis</name>
    <name type="common">Polychaete worm</name>
    <dbReference type="NCBI Taxonomy" id="6347"/>
    <lineage>
        <taxon>Eukaryota</taxon>
        <taxon>Metazoa</taxon>
        <taxon>Spiralia</taxon>
        <taxon>Lophotrochozoa</taxon>
        <taxon>Annelida</taxon>
        <taxon>Polychaeta</taxon>
        <taxon>Sedentaria</taxon>
        <taxon>Canalipalpata</taxon>
        <taxon>Sabellida</taxon>
        <taxon>Oweniida</taxon>
        <taxon>Oweniidae</taxon>
        <taxon>Owenia</taxon>
    </lineage>
</organism>
<evidence type="ECO:0000256" key="1">
    <source>
        <dbReference type="ARBA" id="ARBA00002657"/>
    </source>
</evidence>
<dbReference type="OrthoDB" id="291007at2759"/>
<dbReference type="GO" id="GO:0004222">
    <property type="term" value="F:metalloendopeptidase activity"/>
    <property type="evidence" value="ECO:0007669"/>
    <property type="project" value="UniProtKB-UniRule"/>
</dbReference>
<dbReference type="PROSITE" id="PS51670">
    <property type="entry name" value="SHKT"/>
    <property type="match status" value="15"/>
</dbReference>
<feature type="domain" description="ShKT" evidence="8">
    <location>
        <begin position="504"/>
        <end position="551"/>
    </location>
</feature>
<feature type="domain" description="ShKT" evidence="8">
    <location>
        <begin position="1168"/>
        <end position="1202"/>
    </location>
</feature>
<protein>
    <recommendedName>
        <fullName evidence="6">Metalloendopeptidase</fullName>
        <ecNumber evidence="6">3.4.24.-</ecNumber>
    </recommendedName>
</protein>
<comment type="function">
    <text evidence="1">Metalloprotease.</text>
</comment>
<feature type="domain" description="ShKT" evidence="8">
    <location>
        <begin position="564"/>
        <end position="598"/>
    </location>
</feature>
<dbReference type="SMART" id="SM00235">
    <property type="entry name" value="ZnMc"/>
    <property type="match status" value="1"/>
</dbReference>
<evidence type="ECO:0000313" key="10">
    <source>
        <dbReference type="EMBL" id="CAH1783615.1"/>
    </source>
</evidence>
<name>A0A8S4NPP0_OWEFU</name>
<feature type="disulfide bond" evidence="4">
    <location>
        <begin position="1002"/>
        <end position="1036"/>
    </location>
</feature>
<dbReference type="Gene3D" id="1.10.10.1940">
    <property type="match status" value="1"/>
</dbReference>
<feature type="domain" description="ShKT" evidence="8">
    <location>
        <begin position="611"/>
        <end position="645"/>
    </location>
</feature>
<dbReference type="Pfam" id="PF01400">
    <property type="entry name" value="Astacin"/>
    <property type="match status" value="1"/>
</dbReference>
<comment type="cofactor">
    <cofactor evidence="5 6">
        <name>Zn(2+)</name>
        <dbReference type="ChEBI" id="CHEBI:29105"/>
    </cofactor>
    <text evidence="5 6">Binds 1 zinc ion per subunit.</text>
</comment>
<feature type="domain" description="ShKT" evidence="8">
    <location>
        <begin position="1048"/>
        <end position="1082"/>
    </location>
</feature>
<evidence type="ECO:0000256" key="2">
    <source>
        <dbReference type="ARBA" id="ARBA00022670"/>
    </source>
</evidence>
<dbReference type="InterPro" id="IPR006026">
    <property type="entry name" value="Peptidase_Metallo"/>
</dbReference>
<feature type="disulfide bond" evidence="4">
    <location>
        <begin position="954"/>
        <end position="988"/>
    </location>
</feature>
<dbReference type="PANTHER" id="PTHR10127">
    <property type="entry name" value="DISCOIDIN, CUB, EGF, LAMININ , AND ZINC METALLOPROTEASE DOMAIN CONTAINING"/>
    <property type="match status" value="1"/>
</dbReference>
<feature type="domain" description="ShKT" evidence="8">
    <location>
        <begin position="368"/>
        <end position="402"/>
    </location>
</feature>
<feature type="domain" description="ShKT" evidence="8">
    <location>
        <begin position="844"/>
        <end position="879"/>
    </location>
</feature>
<dbReference type="PRINTS" id="PR00480">
    <property type="entry name" value="ASTACIN"/>
</dbReference>
<feature type="active site" evidence="5">
    <location>
        <position position="210"/>
    </location>
</feature>